<protein>
    <submittedName>
        <fullName evidence="1">Uncharacterized protein</fullName>
    </submittedName>
</protein>
<comment type="caution">
    <text evidence="1">The sequence shown here is derived from an EMBL/GenBank/DDBJ whole genome shotgun (WGS) entry which is preliminary data.</text>
</comment>
<evidence type="ECO:0000313" key="1">
    <source>
        <dbReference type="EMBL" id="KAJ2986376.1"/>
    </source>
</evidence>
<reference evidence="1" key="1">
    <citation type="submission" date="2022-10" db="EMBL/GenBank/DDBJ databases">
        <title>Genome Sequence of Xylaria curta.</title>
        <authorList>
            <person name="Buettner E."/>
        </authorList>
    </citation>
    <scope>NUCLEOTIDE SEQUENCE</scope>
    <source>
        <strain evidence="1">Babe10</strain>
    </source>
</reference>
<organism evidence="1 2">
    <name type="scientific">Xylaria curta</name>
    <dbReference type="NCBI Taxonomy" id="42375"/>
    <lineage>
        <taxon>Eukaryota</taxon>
        <taxon>Fungi</taxon>
        <taxon>Dikarya</taxon>
        <taxon>Ascomycota</taxon>
        <taxon>Pezizomycotina</taxon>
        <taxon>Sordariomycetes</taxon>
        <taxon>Xylariomycetidae</taxon>
        <taxon>Xylariales</taxon>
        <taxon>Xylariaceae</taxon>
        <taxon>Xylaria</taxon>
    </lineage>
</organism>
<evidence type="ECO:0000313" key="2">
    <source>
        <dbReference type="Proteomes" id="UP001143856"/>
    </source>
</evidence>
<keyword evidence="2" id="KW-1185">Reference proteome</keyword>
<name>A0ACC1P4R6_9PEZI</name>
<sequence>MLQNPDDDEKVSQEMHLISRRDALVVGLHTASAVIWTSGKELGLANAGVAWGAAFLLTKIAAQLLNSLQPQPARQKRDTVQAREPLRDPQITGVLHALLPTLTPLFASFLPFPFEMPKIKSYTPAWLSSPSPGHQLFAPNPDDTQNTPYAPRAGLAAGPRRTIAIRGTQVFIAVGKEIRWADLVYLKEKWQEKAAQGRGGVRIKRESSDEVDDDDIIKASVENGCAEGFRTIKPPAIASEIQQLIISPYANYIAVLTANTVRIILIPDPTHLTVTSSDAIKPKSWSLGPIIHANDRSPIASALWHPLGVNGSTLVTVTADAVVRVWELVQKDRWSFDSPALTIDLRKLADGISLDQNFSADEAEKKAFSPDSFEMEVAAASLAARGSGGWSSMTLWVAMKGGDVYALCPLLPSQWAPPPTLIPSLSISIVGNLAAIEDDPNVSEQAKLLAQQQLDWMSDLDNQEPRVIDGPAGEPPTEIYTRPSRPGVVPRLQGPFILDLGPESEDERDLSLTDIYVIGEKLDTDELMFGEDEELEMEDAEGEGLSLSVICLLSPSGRAQICLDINGTQAQWLPPRNKSKTMGPMVGSPTLLTFSTLDTLDALEVTETAWPVFSPDVTSRYSFYTTHSSSITYISLAPWVFRLESELQGDSEAGSEFRINVLVNGQVSTRERLYNSLTQGDAQLPLSAAVLTRDPDLGYFLLSATPFEPIVLTFESPEDDFVPFPSTPPSFSQDAEVRPLEFFEPRPVYQPSHVFDESSALPGFIERLRTSRFKTIMNQEIRLSPLTLQLFTEAHQVLSDETHKLGVAASEVFLRCVKLQDELRQQITKANEVKARVEAITNEDQVEDGEEPESSNAAVERRLRNAKEKGEALGRRLEKMRKTINKATNRELSKKEEDWVKEVKALDAGIYGSAHTTDGANRAKQWMDRYQRVTELKDELEEQAQALEAPANEEDHASSPRNDLRIPSELRRAKISQVRSLLERETALVEAVKSRLERLSVAV</sequence>
<gene>
    <name evidence="1" type="ORF">NUW58_g5061</name>
</gene>
<accession>A0ACC1P4R6</accession>
<proteinExistence type="predicted"/>
<dbReference type="EMBL" id="JAPDGR010000955">
    <property type="protein sequence ID" value="KAJ2986376.1"/>
    <property type="molecule type" value="Genomic_DNA"/>
</dbReference>
<dbReference type="Proteomes" id="UP001143856">
    <property type="component" value="Unassembled WGS sequence"/>
</dbReference>